<evidence type="ECO:0000313" key="15">
    <source>
        <dbReference type="Proteomes" id="UP000034805"/>
    </source>
</evidence>
<dbReference type="Gene3D" id="1.20.1070.10">
    <property type="entry name" value="Rhodopsin 7-helix transmembrane proteins"/>
    <property type="match status" value="4"/>
</dbReference>
<evidence type="ECO:0000313" key="14">
    <source>
        <dbReference type="EMBL" id="KPP58702.1"/>
    </source>
</evidence>
<dbReference type="SUPFAM" id="SSF81321">
    <property type="entry name" value="Family A G protein-coupled receptor-like"/>
    <property type="match status" value="3"/>
</dbReference>
<reference evidence="14 15" key="1">
    <citation type="submission" date="2015-08" db="EMBL/GenBank/DDBJ databases">
        <title>The genome of the Asian arowana (Scleropages formosus).</title>
        <authorList>
            <person name="Tan M.H."/>
            <person name="Gan H.M."/>
            <person name="Croft L.J."/>
            <person name="Austin C.M."/>
        </authorList>
    </citation>
    <scope>NUCLEOTIDE SEQUENCE [LARGE SCALE GENOMIC DNA]</scope>
    <source>
        <strain evidence="14">Aro1</strain>
    </source>
</reference>
<dbReference type="PANTHER" id="PTHR24249">
    <property type="entry name" value="HISTAMINE RECEPTOR-RELATED G-PROTEIN COUPLED RECEPTOR"/>
    <property type="match status" value="1"/>
</dbReference>
<feature type="transmembrane region" description="Helical" evidence="12">
    <location>
        <begin position="119"/>
        <end position="138"/>
    </location>
</feature>
<evidence type="ECO:0000256" key="7">
    <source>
        <dbReference type="ARBA" id="ARBA00023157"/>
    </source>
</evidence>
<organism evidence="14 15">
    <name type="scientific">Scleropages formosus</name>
    <name type="common">Asian bonytongue</name>
    <name type="synonym">Osteoglossum formosum</name>
    <dbReference type="NCBI Taxonomy" id="113540"/>
    <lineage>
        <taxon>Eukaryota</taxon>
        <taxon>Metazoa</taxon>
        <taxon>Chordata</taxon>
        <taxon>Craniata</taxon>
        <taxon>Vertebrata</taxon>
        <taxon>Euteleostomi</taxon>
        <taxon>Actinopterygii</taxon>
        <taxon>Neopterygii</taxon>
        <taxon>Teleostei</taxon>
        <taxon>Osteoglossocephala</taxon>
        <taxon>Osteoglossomorpha</taxon>
        <taxon>Osteoglossiformes</taxon>
        <taxon>Osteoglossidae</taxon>
        <taxon>Scleropages</taxon>
    </lineage>
</organism>
<keyword evidence="10 11" id="KW-0807">Transducer</keyword>
<keyword evidence="2" id="KW-1003">Cell membrane</keyword>
<evidence type="ECO:0000256" key="10">
    <source>
        <dbReference type="ARBA" id="ARBA00023224"/>
    </source>
</evidence>
<protein>
    <recommendedName>
        <fullName evidence="13">G-protein coupled receptors family 1 profile domain-containing protein</fullName>
    </recommendedName>
</protein>
<dbReference type="AlphaFoldDB" id="A0A0P7UDJ9"/>
<comment type="similarity">
    <text evidence="11">Belongs to the G-protein coupled receptor 1 family.</text>
</comment>
<feature type="transmembrane region" description="Helical" evidence="12">
    <location>
        <begin position="213"/>
        <end position="230"/>
    </location>
</feature>
<dbReference type="PRINTS" id="PR00237">
    <property type="entry name" value="GPCRRHODOPSN"/>
</dbReference>
<keyword evidence="9" id="KW-0325">Glycoprotein</keyword>
<keyword evidence="8 11" id="KW-0675">Receptor</keyword>
<evidence type="ECO:0000256" key="3">
    <source>
        <dbReference type="ARBA" id="ARBA00022692"/>
    </source>
</evidence>
<accession>A0A0P7UDJ9</accession>
<evidence type="ECO:0000256" key="2">
    <source>
        <dbReference type="ARBA" id="ARBA00022475"/>
    </source>
</evidence>
<evidence type="ECO:0000256" key="12">
    <source>
        <dbReference type="SAM" id="Phobius"/>
    </source>
</evidence>
<feature type="transmembrane region" description="Helical" evidence="12">
    <location>
        <begin position="438"/>
        <end position="455"/>
    </location>
</feature>
<feature type="non-terminal residue" evidence="14">
    <location>
        <position position="466"/>
    </location>
</feature>
<comment type="caution">
    <text evidence="14">The sequence shown here is derived from an EMBL/GenBank/DDBJ whole genome shotgun (WGS) entry which is preliminary data.</text>
</comment>
<feature type="domain" description="G-protein coupled receptors family 1 profile" evidence="13">
    <location>
        <begin position="49"/>
        <end position="107"/>
    </location>
</feature>
<name>A0A0P7UDJ9_SCLFO</name>
<feature type="domain" description="G-protein coupled receptors family 1 profile" evidence="13">
    <location>
        <begin position="193"/>
        <end position="455"/>
    </location>
</feature>
<evidence type="ECO:0000256" key="1">
    <source>
        <dbReference type="ARBA" id="ARBA00004651"/>
    </source>
</evidence>
<keyword evidence="3 11" id="KW-0812">Transmembrane</keyword>
<dbReference type="PROSITE" id="PS00237">
    <property type="entry name" value="G_PROTEIN_RECEP_F1_1"/>
    <property type="match status" value="1"/>
</dbReference>
<evidence type="ECO:0000259" key="13">
    <source>
        <dbReference type="PROSITE" id="PS50262"/>
    </source>
</evidence>
<feature type="transmembrane region" description="Helical" evidence="12">
    <location>
        <begin position="404"/>
        <end position="426"/>
    </location>
</feature>
<dbReference type="Proteomes" id="UP000034805">
    <property type="component" value="Unassembled WGS sequence"/>
</dbReference>
<evidence type="ECO:0000256" key="11">
    <source>
        <dbReference type="RuleBase" id="RU000688"/>
    </source>
</evidence>
<evidence type="ECO:0000256" key="5">
    <source>
        <dbReference type="ARBA" id="ARBA00023040"/>
    </source>
</evidence>
<feature type="transmembrane region" description="Helical" evidence="12">
    <location>
        <begin position="291"/>
        <end position="313"/>
    </location>
</feature>
<keyword evidence="6 12" id="KW-0472">Membrane</keyword>
<evidence type="ECO:0000256" key="6">
    <source>
        <dbReference type="ARBA" id="ARBA00023136"/>
    </source>
</evidence>
<feature type="transmembrane region" description="Helical" evidence="12">
    <location>
        <begin position="179"/>
        <end position="201"/>
    </location>
</feature>
<dbReference type="PROSITE" id="PS50262">
    <property type="entry name" value="G_PROTEIN_RECEP_F1_2"/>
    <property type="match status" value="2"/>
</dbReference>
<feature type="transmembrane region" description="Helical" evidence="12">
    <location>
        <begin position="348"/>
        <end position="369"/>
    </location>
</feature>
<dbReference type="GO" id="GO:0001594">
    <property type="term" value="F:trace-amine receptor activity"/>
    <property type="evidence" value="ECO:0007669"/>
    <property type="project" value="InterPro"/>
</dbReference>
<evidence type="ECO:0000256" key="9">
    <source>
        <dbReference type="ARBA" id="ARBA00023180"/>
    </source>
</evidence>
<keyword evidence="5 11" id="KW-0297">G-protein coupled receptor</keyword>
<dbReference type="InterPro" id="IPR017452">
    <property type="entry name" value="GPCR_Rhodpsn_7TM"/>
</dbReference>
<keyword evidence="7" id="KW-1015">Disulfide bond</keyword>
<dbReference type="EMBL" id="JARO02013415">
    <property type="protein sequence ID" value="KPP58702.1"/>
    <property type="molecule type" value="Genomic_DNA"/>
</dbReference>
<dbReference type="GO" id="GO:0005886">
    <property type="term" value="C:plasma membrane"/>
    <property type="evidence" value="ECO:0007669"/>
    <property type="project" value="UniProtKB-SubCell"/>
</dbReference>
<dbReference type="FunFam" id="1.20.1070.10:FF:000030">
    <property type="entry name" value="trace amine-associated receptor 1"/>
    <property type="match status" value="1"/>
</dbReference>
<dbReference type="InterPro" id="IPR009132">
    <property type="entry name" value="TAAR_fam"/>
</dbReference>
<dbReference type="InterPro" id="IPR000276">
    <property type="entry name" value="GPCR_Rhodpsn"/>
</dbReference>
<dbReference type="Pfam" id="PF00001">
    <property type="entry name" value="7tm_1"/>
    <property type="match status" value="3"/>
</dbReference>
<feature type="transmembrane region" description="Helical" evidence="12">
    <location>
        <begin position="69"/>
        <end position="90"/>
    </location>
</feature>
<proteinExistence type="inferred from homology"/>
<comment type="subcellular location">
    <subcellularLocation>
        <location evidence="1">Cell membrane</location>
        <topology evidence="1">Multi-pass membrane protein</topology>
    </subcellularLocation>
</comment>
<keyword evidence="4 12" id="KW-1133">Transmembrane helix</keyword>
<dbReference type="PRINTS" id="PR01830">
    <property type="entry name" value="TRACEAMINER"/>
</dbReference>
<dbReference type="PANTHER" id="PTHR24249:SF417">
    <property type="entry name" value="TRACE AMINE-ASSOCIATED RECEPTOR 11"/>
    <property type="match status" value="1"/>
</dbReference>
<gene>
    <name evidence="14" type="ORF">Z043_123449</name>
</gene>
<sequence>MMTQSRTYDNIYFCYESSNKSCTKQNYSTTVRAPLYVLLGAVTFLTVFGNLLVIITVAHFKQLHSPTNYLILSLAVADFLVGAVVMPPSIVRSLETCWYLGNLFCKIHSSADVTLMSSIIASVPAFFIPAILIVVLYLKILSIARRQACSIQNRVCANVNLNKCKSTLNKTEHKATKTLGIVVGCIIILTVFGNLFVTITIAHFKQLHTPTNYLVLSLAVTDFLLGAVIMPPSMVRSLETCWYLGNIFCKIHTSTDTMLSTISILNLSLISVDRYYAVCHPLHYHTKITNCVTTTVILICWSLSAFIGFGMIFSGFNSWGTDTHNETFNCEGSCIVLQNRMSSVFSSVIAFIIPALFIIVLYLKILLVARRQASSIQSRVGANVNLQKSKGNFNKTEPKATRTLGIVVGTVIIFTVFGNLFVIITIAHFKQLHTPTNFLILSLAATDFLLGAVIMPPSMVRSLETC</sequence>
<dbReference type="InterPro" id="IPR050569">
    <property type="entry name" value="TAAR"/>
</dbReference>
<evidence type="ECO:0000256" key="4">
    <source>
        <dbReference type="ARBA" id="ARBA00022989"/>
    </source>
</evidence>
<feature type="transmembrane region" description="Helical" evidence="12">
    <location>
        <begin position="35"/>
        <end position="57"/>
    </location>
</feature>
<evidence type="ECO:0000256" key="8">
    <source>
        <dbReference type="ARBA" id="ARBA00023170"/>
    </source>
</evidence>